<dbReference type="EMBL" id="PJQY01003703">
    <property type="protein sequence ID" value="PQM35166.1"/>
    <property type="molecule type" value="Genomic_DNA"/>
</dbReference>
<protein>
    <submittedName>
        <fullName evidence="4">Stigma-specific STIG1-like protein 1</fullName>
    </submittedName>
</protein>
<evidence type="ECO:0000313" key="5">
    <source>
        <dbReference type="Proteomes" id="UP000250321"/>
    </source>
</evidence>
<accession>A0A314UEL9</accession>
<gene>
    <name evidence="4" type="ORF">Pyn_34731</name>
</gene>
<comment type="caution">
    <text evidence="4">The sequence shown here is derived from an EMBL/GenBank/DDBJ whole genome shotgun (WGS) entry which is preliminary data.</text>
</comment>
<dbReference type="InterPro" id="IPR006969">
    <property type="entry name" value="Stig-like"/>
</dbReference>
<evidence type="ECO:0000256" key="2">
    <source>
        <dbReference type="ARBA" id="ARBA00022729"/>
    </source>
</evidence>
<dbReference type="Pfam" id="PF04885">
    <property type="entry name" value="Stig1"/>
    <property type="match status" value="1"/>
</dbReference>
<evidence type="ECO:0000256" key="3">
    <source>
        <dbReference type="SAM" id="SignalP"/>
    </source>
</evidence>
<dbReference type="PANTHER" id="PTHR33227:SF18">
    <property type="entry name" value="STIGMA-SPECIFIC STIG1-LIKE PROTEIN 3"/>
    <property type="match status" value="1"/>
</dbReference>
<organism evidence="4 5">
    <name type="scientific">Prunus yedoensis var. nudiflora</name>
    <dbReference type="NCBI Taxonomy" id="2094558"/>
    <lineage>
        <taxon>Eukaryota</taxon>
        <taxon>Viridiplantae</taxon>
        <taxon>Streptophyta</taxon>
        <taxon>Embryophyta</taxon>
        <taxon>Tracheophyta</taxon>
        <taxon>Spermatophyta</taxon>
        <taxon>Magnoliopsida</taxon>
        <taxon>eudicotyledons</taxon>
        <taxon>Gunneridae</taxon>
        <taxon>Pentapetalae</taxon>
        <taxon>rosids</taxon>
        <taxon>fabids</taxon>
        <taxon>Rosales</taxon>
        <taxon>Rosaceae</taxon>
        <taxon>Amygdaloideae</taxon>
        <taxon>Amygdaleae</taxon>
        <taxon>Prunus</taxon>
    </lineage>
</organism>
<keyword evidence="5" id="KW-1185">Reference proteome</keyword>
<comment type="similarity">
    <text evidence="1">Belongs to the STIG1 family.</text>
</comment>
<name>A0A314UEL9_PRUYE</name>
<dbReference type="PANTHER" id="PTHR33227">
    <property type="entry name" value="STIGMA-SPECIFIC STIG1-LIKE PROTEIN 3"/>
    <property type="match status" value="1"/>
</dbReference>
<dbReference type="AlphaFoldDB" id="A0A314UEL9"/>
<proteinExistence type="inferred from homology"/>
<keyword evidence="2 3" id="KW-0732">Signal</keyword>
<feature type="chain" id="PRO_5016354608" evidence="3">
    <location>
        <begin position="16"/>
        <end position="163"/>
    </location>
</feature>
<dbReference type="OrthoDB" id="1841769at2759"/>
<evidence type="ECO:0000256" key="1">
    <source>
        <dbReference type="ARBA" id="ARBA00006010"/>
    </source>
</evidence>
<feature type="signal peptide" evidence="3">
    <location>
        <begin position="1"/>
        <end position="15"/>
    </location>
</feature>
<reference evidence="4 5" key="1">
    <citation type="submission" date="2018-02" db="EMBL/GenBank/DDBJ databases">
        <title>Draft genome of wild Prunus yedoensis var. nudiflora.</title>
        <authorList>
            <person name="Baek S."/>
            <person name="Kim J.-H."/>
            <person name="Choi K."/>
            <person name="Kim G.-B."/>
            <person name="Cho A."/>
            <person name="Jang H."/>
            <person name="Shin C.-H."/>
            <person name="Yu H.-J."/>
            <person name="Mun J.-H."/>
        </authorList>
    </citation>
    <scope>NUCLEOTIDE SEQUENCE [LARGE SCALE GENOMIC DNA]</scope>
    <source>
        <strain evidence="5">cv. Jeju island</strain>
        <tissue evidence="4">Leaf</tissue>
    </source>
</reference>
<evidence type="ECO:0000313" key="4">
    <source>
        <dbReference type="EMBL" id="PQM35166.1"/>
    </source>
</evidence>
<sequence length="163" mass="18394">MKVIKIILLIATTMALSITLTTVTRVSHQEEEGKSPFTDSWKEQPSADDEKKLLLPSKRVSRFLAEKDLVARNLRAAPQCKKDYDICQYLTPANKKWTCCNKKCVDLSEDKDNCGACNKKCKYTQSCCRGQCVDLAFDKRHCGRCNHPCKHGAYCVYGLCGYA</sequence>
<dbReference type="STRING" id="2094558.A0A314UEL9"/>
<dbReference type="Proteomes" id="UP000250321">
    <property type="component" value="Unassembled WGS sequence"/>
</dbReference>